<sequence length="927" mass="104604">MAFDSAYCDVLPAANSSLQRFDGRYWHLDFPLNSIATIVSDTPNRIDVHCEFRSNRDLVGLLWTSADVNGHPLLQYVQDNNYSGLKLGFVSNPTDPYAFSMTAQAMGGALVYRMFPYVLTPDGASLKPDVSHGIEGWWQDDDGDWHWAPNDEDIVGFGPGTVYAVADVFPDGLPGLPDESFHYFILNFDDLRTGYNYDGVTIDPTSILQFFFSITPPLYGLGPNANVQTVGEVSYEGSKRMRIYDTGYASHWQINDVNPNLRLKKGDWLQITITQPGKFLRSKANKHTAFSEYTLDTQTITIQCDEWYGDGTTKRYIKIANGPLDGVVFIGGKAQIVKLGLDTAIGSQSIYFSMQGMSLTGSRRLIGRRLYPAAVHNMQMTSGFDDTYNITPWRQVDNTFNLGYRGHFNLYMGMSHYFKAVSTGGVTAFVNQVTKDAAEPLNYPTEVWCRSFFTQMQAYGYTFIWSTSFEILDTYMPPEWKQRDAYGKQALSGWVPPSSFVIPTNNECNDYLARVIKHGLKLLSESGITHLMFQIGEPWWWDGSYTNGAPCIYDELTKSMYTAETGHPVPTPYYTDYRQPITSDQRPYLEWLGMKLGQSTNYIRDAVKASYPTSEATLLFFTPQIMNPASEMLPIINFPKAEWVYPNYDFVQIEDYDWIINGELDLLPLTLQAATVELNYPLSVVHYFVGFVNTARETWVWPNVNIATKEAILNEIPNIYVWAYPQVIRDGITYDDTLYGTQPAIQPPLPKRRQVDVAIGDSLIRPIYFCQVGDDTFMNSSDKNIDFDGHTWFATGNFGKIDNLTEGLTATDSGWSMGLSGIPLDQIDYVTDHLRTKAVKLYLGLADAGNVLVSPPRLIGFGEILDNNVLFDQKSATIKINVRSGLSDWHNASAARYTDEYQQFLYPGDRGMRFIADLQNTKLKWGG</sequence>
<dbReference type="InterPro" id="IPR057122">
    <property type="entry name" value="TIM-barrel_NCTSP"/>
</dbReference>
<evidence type="ECO:0000259" key="1">
    <source>
        <dbReference type="Pfam" id="PF23844"/>
    </source>
</evidence>
<dbReference type="Pfam" id="PF23845">
    <property type="entry name" value="TIM-barrel_NCTSP"/>
    <property type="match status" value="1"/>
</dbReference>
<accession>A0AAU6VZU5</accession>
<organism evidence="3">
    <name type="scientific">Pseudomonas phage Pavpe01</name>
    <dbReference type="NCBI Taxonomy" id="3138545"/>
    <lineage>
        <taxon>Viruses</taxon>
    </lineage>
</organism>
<feature type="domain" description="Non-contractile tail sheath TIM barrel" evidence="2">
    <location>
        <begin position="376"/>
        <end position="731"/>
    </location>
</feature>
<dbReference type="Pfam" id="PF23844">
    <property type="entry name" value="NCTSP_N"/>
    <property type="match status" value="1"/>
</dbReference>
<feature type="domain" description="Non-contractile tail sheath N-terminal" evidence="1">
    <location>
        <begin position="18"/>
        <end position="89"/>
    </location>
</feature>
<name>A0AAU6VZU5_9VIRU</name>
<dbReference type="InterPro" id="IPR057102">
    <property type="entry name" value="NCTSP_N"/>
</dbReference>
<dbReference type="EMBL" id="PP179316">
    <property type="protein sequence ID" value="XAI69951.1"/>
    <property type="molecule type" value="Genomic_DNA"/>
</dbReference>
<reference evidence="3" key="1">
    <citation type="journal article" date="2024" name="J. Gen. Virol.">
        <title>Novel phages of Pseudomonas syringae unveil numerous potential auxiliary metabolic genes.</title>
        <authorList>
            <person name="Feltin C."/>
            <person name="Garneau J.R."/>
            <person name="Morris C.E."/>
            <person name="Berard A."/>
            <person name="Torres-Barcelo C."/>
        </authorList>
    </citation>
    <scope>NUCLEOTIDE SEQUENCE</scope>
</reference>
<evidence type="ECO:0000259" key="2">
    <source>
        <dbReference type="Pfam" id="PF23845"/>
    </source>
</evidence>
<protein>
    <submittedName>
        <fullName evidence="3">Capsid and scaffold protein</fullName>
    </submittedName>
</protein>
<proteinExistence type="predicted"/>
<gene>
    <name evidence="3" type="ORF">Pavpe01_00039</name>
</gene>
<evidence type="ECO:0000313" key="3">
    <source>
        <dbReference type="EMBL" id="XAI69951.1"/>
    </source>
</evidence>